<comment type="similarity">
    <text evidence="2">Belongs to the phosphohexose mutase family.</text>
</comment>
<dbReference type="PANTHER" id="PTHR43771:SF1">
    <property type="entry name" value="PHOSPHOMANNOMUTASE"/>
    <property type="match status" value="1"/>
</dbReference>
<dbReference type="AlphaFoldDB" id="A0A8J3ER14"/>
<sequence>MPVDPDVLHAIVKAYDVRGLVGEQLDAPLARALGAATAHVLLPDGGRLVVGHDMRPSSPSLAHAFTDGATARGVDVVDIGLASTDQLYFASGILDAAGAMFTASHNPAGYNGLKLCRPGAVPVAIDTGLGDIRDLAPTVDDLPPAERAGQRSEQDLTDRFAAHVRSFVDLDALGAVRVAVDAGNGMAGHVWPAVVEGLPFETTPLFFALDGSFPNHPANPLEPENLRDLQAAVVAGDHAVGLAFDGDADRVFAVDERGRPVSSSLIGAVVADRLLARHPGATVLYNLICSDTVPETIEAAGGRAVRTRVGHSFIKRRMAETDAIFAVEHSGHYYFRDNFRADSGMIAALVLLEAVADAGAPLSEVVAPYDRYAASGERNYAVADQAGALERVAAAFADRGSVDTEDGLTVVTDRGWFNLRPSNTEPLLRLNVEAADEQGMAALRDEVAELVH</sequence>
<feature type="domain" description="Alpha-D-phosphohexomutase C-terminal" evidence="7">
    <location>
        <begin position="379"/>
        <end position="449"/>
    </location>
</feature>
<keyword evidence="5" id="KW-0460">Magnesium</keyword>
<dbReference type="Proteomes" id="UP000650511">
    <property type="component" value="Unassembled WGS sequence"/>
</dbReference>
<evidence type="ECO:0000256" key="2">
    <source>
        <dbReference type="ARBA" id="ARBA00010231"/>
    </source>
</evidence>
<comment type="caution">
    <text evidence="11">The sequence shown here is derived from an EMBL/GenBank/DDBJ whole genome shotgun (WGS) entry which is preliminary data.</text>
</comment>
<dbReference type="InterPro" id="IPR036900">
    <property type="entry name" value="A-D-PHexomutase_C_sf"/>
</dbReference>
<dbReference type="Pfam" id="PF02878">
    <property type="entry name" value="PGM_PMM_I"/>
    <property type="match status" value="1"/>
</dbReference>
<accession>A0A8J3ER14</accession>
<dbReference type="CDD" id="cd03089">
    <property type="entry name" value="PMM_PGM"/>
    <property type="match status" value="1"/>
</dbReference>
<evidence type="ECO:0000259" key="8">
    <source>
        <dbReference type="Pfam" id="PF02878"/>
    </source>
</evidence>
<protein>
    <submittedName>
        <fullName evidence="11">Phosphomannomutase/phosphoglucomutase</fullName>
    </submittedName>
</protein>
<dbReference type="NCBIfam" id="NF007088">
    <property type="entry name" value="PRK09542.1"/>
    <property type="match status" value="1"/>
</dbReference>
<keyword evidence="12" id="KW-1185">Reference proteome</keyword>
<comment type="cofactor">
    <cofactor evidence="1">
        <name>Mg(2+)</name>
        <dbReference type="ChEBI" id="CHEBI:18420"/>
    </cofactor>
</comment>
<dbReference type="EMBL" id="BMHA01000002">
    <property type="protein sequence ID" value="GGI03920.1"/>
    <property type="molecule type" value="Genomic_DNA"/>
</dbReference>
<feature type="domain" description="Alpha-D-phosphohexomutase alpha/beta/alpha" evidence="8">
    <location>
        <begin position="11"/>
        <end position="124"/>
    </location>
</feature>
<gene>
    <name evidence="11" type="primary">manB</name>
    <name evidence="11" type="ORF">GCM10011354_06460</name>
</gene>
<dbReference type="Gene3D" id="3.30.310.50">
    <property type="entry name" value="Alpha-D-phosphohexomutase, C-terminal domain"/>
    <property type="match status" value="1"/>
</dbReference>
<evidence type="ECO:0000313" key="11">
    <source>
        <dbReference type="EMBL" id="GGI03920.1"/>
    </source>
</evidence>
<dbReference type="GO" id="GO:0046872">
    <property type="term" value="F:metal ion binding"/>
    <property type="evidence" value="ECO:0007669"/>
    <property type="project" value="UniProtKB-KW"/>
</dbReference>
<dbReference type="Pfam" id="PF00408">
    <property type="entry name" value="PGM_PMM_IV"/>
    <property type="match status" value="1"/>
</dbReference>
<evidence type="ECO:0000259" key="9">
    <source>
        <dbReference type="Pfam" id="PF02879"/>
    </source>
</evidence>
<keyword evidence="3" id="KW-0597">Phosphoprotein</keyword>
<organism evidence="11 12">
    <name type="scientific">Egicoccus halophilus</name>
    <dbReference type="NCBI Taxonomy" id="1670830"/>
    <lineage>
        <taxon>Bacteria</taxon>
        <taxon>Bacillati</taxon>
        <taxon>Actinomycetota</taxon>
        <taxon>Nitriliruptoria</taxon>
        <taxon>Egicoccales</taxon>
        <taxon>Egicoccaceae</taxon>
        <taxon>Egicoccus</taxon>
    </lineage>
</organism>
<feature type="domain" description="Alpha-D-phosphohexomutase alpha/beta/alpha" evidence="9">
    <location>
        <begin position="159"/>
        <end position="258"/>
    </location>
</feature>
<dbReference type="InterPro" id="IPR005845">
    <property type="entry name" value="A-D-PHexomutase_a/b/a-II"/>
</dbReference>
<feature type="domain" description="Alpha-D-phosphohexomutase alpha/beta/alpha" evidence="10">
    <location>
        <begin position="266"/>
        <end position="372"/>
    </location>
</feature>
<keyword evidence="6" id="KW-0413">Isomerase</keyword>
<evidence type="ECO:0000256" key="5">
    <source>
        <dbReference type="ARBA" id="ARBA00022842"/>
    </source>
</evidence>
<dbReference type="GO" id="GO:0005975">
    <property type="term" value="P:carbohydrate metabolic process"/>
    <property type="evidence" value="ECO:0007669"/>
    <property type="project" value="InterPro"/>
</dbReference>
<reference evidence="11" key="2">
    <citation type="submission" date="2020-09" db="EMBL/GenBank/DDBJ databases">
        <authorList>
            <person name="Sun Q."/>
            <person name="Zhou Y."/>
        </authorList>
    </citation>
    <scope>NUCLEOTIDE SEQUENCE</scope>
    <source>
        <strain evidence="11">CGMCC 1.14988</strain>
    </source>
</reference>
<evidence type="ECO:0000259" key="7">
    <source>
        <dbReference type="Pfam" id="PF00408"/>
    </source>
</evidence>
<dbReference type="RefSeq" id="WP_130650861.1">
    <property type="nucleotide sequence ID" value="NZ_BMHA01000002.1"/>
</dbReference>
<dbReference type="Pfam" id="PF02880">
    <property type="entry name" value="PGM_PMM_III"/>
    <property type="match status" value="1"/>
</dbReference>
<dbReference type="SUPFAM" id="SSF53738">
    <property type="entry name" value="Phosphoglucomutase, first 3 domains"/>
    <property type="match status" value="3"/>
</dbReference>
<evidence type="ECO:0000313" key="12">
    <source>
        <dbReference type="Proteomes" id="UP000650511"/>
    </source>
</evidence>
<dbReference type="PANTHER" id="PTHR43771">
    <property type="entry name" value="PHOSPHOMANNOMUTASE"/>
    <property type="match status" value="1"/>
</dbReference>
<keyword evidence="4" id="KW-0479">Metal-binding</keyword>
<dbReference type="PRINTS" id="PR00509">
    <property type="entry name" value="PGMPMM"/>
</dbReference>
<name>A0A8J3ER14_9ACTN</name>
<dbReference type="InterPro" id="IPR016055">
    <property type="entry name" value="A-D-PHexomutase_a/b/a-I/II/III"/>
</dbReference>
<evidence type="ECO:0000256" key="4">
    <source>
        <dbReference type="ARBA" id="ARBA00022723"/>
    </source>
</evidence>
<dbReference type="Gene3D" id="3.40.120.10">
    <property type="entry name" value="Alpha-D-Glucose-1,6-Bisphosphate, subunit A, domain 3"/>
    <property type="match status" value="3"/>
</dbReference>
<evidence type="ECO:0000256" key="3">
    <source>
        <dbReference type="ARBA" id="ARBA00022553"/>
    </source>
</evidence>
<dbReference type="InterPro" id="IPR005841">
    <property type="entry name" value="Alpha-D-phosphohexomutase_SF"/>
</dbReference>
<evidence type="ECO:0000256" key="1">
    <source>
        <dbReference type="ARBA" id="ARBA00001946"/>
    </source>
</evidence>
<dbReference type="InterPro" id="IPR005844">
    <property type="entry name" value="A-D-PHexomutase_a/b/a-I"/>
</dbReference>
<evidence type="ECO:0000256" key="6">
    <source>
        <dbReference type="ARBA" id="ARBA00023235"/>
    </source>
</evidence>
<evidence type="ECO:0000259" key="10">
    <source>
        <dbReference type="Pfam" id="PF02880"/>
    </source>
</evidence>
<reference evidence="11" key="1">
    <citation type="journal article" date="2014" name="Int. J. Syst. Evol. Microbiol.">
        <title>Complete genome sequence of Corynebacterium casei LMG S-19264T (=DSM 44701T), isolated from a smear-ripened cheese.</title>
        <authorList>
            <consortium name="US DOE Joint Genome Institute (JGI-PGF)"/>
            <person name="Walter F."/>
            <person name="Albersmeier A."/>
            <person name="Kalinowski J."/>
            <person name="Ruckert C."/>
        </authorList>
    </citation>
    <scope>NUCLEOTIDE SEQUENCE</scope>
    <source>
        <strain evidence="11">CGMCC 1.14988</strain>
    </source>
</reference>
<proteinExistence type="inferred from homology"/>
<dbReference type="GO" id="GO:0016868">
    <property type="term" value="F:intramolecular phosphotransferase activity"/>
    <property type="evidence" value="ECO:0007669"/>
    <property type="project" value="InterPro"/>
</dbReference>
<dbReference type="InterPro" id="IPR005843">
    <property type="entry name" value="A-D-PHexomutase_C"/>
</dbReference>
<dbReference type="Pfam" id="PF02879">
    <property type="entry name" value="PGM_PMM_II"/>
    <property type="match status" value="1"/>
</dbReference>
<dbReference type="InterPro" id="IPR005846">
    <property type="entry name" value="A-D-PHexomutase_a/b/a-III"/>
</dbReference>
<dbReference type="SUPFAM" id="SSF55957">
    <property type="entry name" value="Phosphoglucomutase, C-terminal domain"/>
    <property type="match status" value="1"/>
</dbReference>
<dbReference type="OrthoDB" id="9803322at2"/>